<sequence length="93" mass="10274">MPSGITSLILVLDVKSTKIPQEVDVLIQVYPYEHNELPDGVRLTISDDTETAMTATSRLGDNWIQLNFTAVFDEEFSATVSLGEAEVVKKFAI</sequence>
<dbReference type="Pfam" id="PF08852">
    <property type="entry name" value="DUF1822"/>
    <property type="match status" value="1"/>
</dbReference>
<evidence type="ECO:0008006" key="3">
    <source>
        <dbReference type="Google" id="ProtNLM"/>
    </source>
</evidence>
<keyword evidence="2" id="KW-1185">Reference proteome</keyword>
<organism evidence="1 2">
    <name type="scientific">Scytonema hofmannii PCC 7110</name>
    <dbReference type="NCBI Taxonomy" id="128403"/>
    <lineage>
        <taxon>Bacteria</taxon>
        <taxon>Bacillati</taxon>
        <taxon>Cyanobacteriota</taxon>
        <taxon>Cyanophyceae</taxon>
        <taxon>Nostocales</taxon>
        <taxon>Scytonemataceae</taxon>
        <taxon>Scytonema</taxon>
    </lineage>
</organism>
<accession>A0A139WXF8</accession>
<gene>
    <name evidence="1" type="ORF">WA1_46345</name>
</gene>
<evidence type="ECO:0000313" key="2">
    <source>
        <dbReference type="Proteomes" id="UP000076925"/>
    </source>
</evidence>
<dbReference type="STRING" id="128403.WA1_46345"/>
<dbReference type="InterPro" id="IPR014951">
    <property type="entry name" value="DUF1822"/>
</dbReference>
<reference evidence="1 2" key="1">
    <citation type="journal article" date="2013" name="Genome Biol. Evol.">
        <title>Genomes of Stigonematalean cyanobacteria (subsection V) and the evolution of oxygenic photosynthesis from prokaryotes to plastids.</title>
        <authorList>
            <person name="Dagan T."/>
            <person name="Roettger M."/>
            <person name="Stucken K."/>
            <person name="Landan G."/>
            <person name="Koch R."/>
            <person name="Major P."/>
            <person name="Gould S.B."/>
            <person name="Goremykin V.V."/>
            <person name="Rippka R."/>
            <person name="Tandeau de Marsac N."/>
            <person name="Gugger M."/>
            <person name="Lockhart P.J."/>
            <person name="Allen J.F."/>
            <person name="Brune I."/>
            <person name="Maus I."/>
            <person name="Puhler A."/>
            <person name="Martin W.F."/>
        </authorList>
    </citation>
    <scope>NUCLEOTIDE SEQUENCE [LARGE SCALE GENOMIC DNA]</scope>
    <source>
        <strain evidence="1 2">PCC 7110</strain>
    </source>
</reference>
<comment type="caution">
    <text evidence="1">The sequence shown here is derived from an EMBL/GenBank/DDBJ whole genome shotgun (WGS) entry which is preliminary data.</text>
</comment>
<proteinExistence type="predicted"/>
<protein>
    <recommendedName>
        <fullName evidence="3">DUF1822 domain-containing protein</fullName>
    </recommendedName>
</protein>
<name>A0A139WXF8_9CYAN</name>
<dbReference type="AlphaFoldDB" id="A0A139WXF8"/>
<dbReference type="Proteomes" id="UP000076925">
    <property type="component" value="Unassembled WGS sequence"/>
</dbReference>
<evidence type="ECO:0000313" key="1">
    <source>
        <dbReference type="EMBL" id="KYC37062.1"/>
    </source>
</evidence>
<dbReference type="EMBL" id="ANNX02000047">
    <property type="protein sequence ID" value="KYC37062.1"/>
    <property type="molecule type" value="Genomic_DNA"/>
</dbReference>